<comment type="caution">
    <text evidence="5">The sequence shown here is derived from an EMBL/GenBank/DDBJ whole genome shotgun (WGS) entry which is preliminary data.</text>
</comment>
<evidence type="ECO:0000256" key="2">
    <source>
        <dbReference type="ARBA" id="ARBA00023125"/>
    </source>
</evidence>
<dbReference type="SMART" id="SM00342">
    <property type="entry name" value="HTH_ARAC"/>
    <property type="match status" value="1"/>
</dbReference>
<dbReference type="Gene3D" id="1.10.10.60">
    <property type="entry name" value="Homeodomain-like"/>
    <property type="match status" value="2"/>
</dbReference>
<proteinExistence type="predicted"/>
<dbReference type="SUPFAM" id="SSF46689">
    <property type="entry name" value="Homeodomain-like"/>
    <property type="match status" value="2"/>
</dbReference>
<dbReference type="PROSITE" id="PS01124">
    <property type="entry name" value="HTH_ARAC_FAMILY_2"/>
    <property type="match status" value="1"/>
</dbReference>
<evidence type="ECO:0000313" key="6">
    <source>
        <dbReference type="Proteomes" id="UP000674416"/>
    </source>
</evidence>
<evidence type="ECO:0000256" key="1">
    <source>
        <dbReference type="ARBA" id="ARBA00023015"/>
    </source>
</evidence>
<gene>
    <name evidence="5" type="ORF">JOC74_002354</name>
</gene>
<name>A0ABS4CWD0_9BACI</name>
<sequence>MLMEAICEKRTYSREYDSHEHSYGQFLFPLKGNMDLLTKEQKIELDRDHGLYLPPACTHTFRSSTRNECLVLDIPERFLTKNTSSMFIPIDQQWSSIRFLLLEEAALQRSSSSALTELTGYVSRKLTKSPSSSIEYIHRHFLKSISVEELANIEHYHPTYYSAWFKQKTGKSLKAYLSELRVKEAMRLLRETDWTITRISEEFQFEHSSSFTRWFRSYAGVTPKQYRQ</sequence>
<keyword evidence="3" id="KW-0804">Transcription</keyword>
<accession>A0ABS4CWD0</accession>
<dbReference type="PANTHER" id="PTHR43280">
    <property type="entry name" value="ARAC-FAMILY TRANSCRIPTIONAL REGULATOR"/>
    <property type="match status" value="1"/>
</dbReference>
<keyword evidence="2" id="KW-0238">DNA-binding</keyword>
<reference evidence="5 6" key="1">
    <citation type="submission" date="2021-01" db="EMBL/GenBank/DDBJ databases">
        <title>Genomic Encyclopedia of Type Strains, Phase IV (KMG-IV): sequencing the most valuable type-strain genomes for metagenomic binning, comparative biology and taxonomic classification.</title>
        <authorList>
            <person name="Goeker M."/>
        </authorList>
    </citation>
    <scope>NUCLEOTIDE SEQUENCE [LARGE SCALE GENOMIC DNA]</scope>
    <source>
        <strain evidence="5 6">DSM 103394</strain>
    </source>
</reference>
<evidence type="ECO:0000259" key="4">
    <source>
        <dbReference type="PROSITE" id="PS01124"/>
    </source>
</evidence>
<protein>
    <submittedName>
        <fullName evidence="5">AraC-like DNA-binding protein</fullName>
    </submittedName>
</protein>
<dbReference type="Proteomes" id="UP000674416">
    <property type="component" value="Unassembled WGS sequence"/>
</dbReference>
<dbReference type="PROSITE" id="PS00041">
    <property type="entry name" value="HTH_ARAC_FAMILY_1"/>
    <property type="match status" value="1"/>
</dbReference>
<dbReference type="InterPro" id="IPR018062">
    <property type="entry name" value="HTH_AraC-typ_CS"/>
</dbReference>
<dbReference type="Gene3D" id="2.60.120.10">
    <property type="entry name" value="Jelly Rolls"/>
    <property type="match status" value="1"/>
</dbReference>
<organism evidence="5 6">
    <name type="scientific">Bacillus capparidis</name>
    <dbReference type="NCBI Taxonomy" id="1840411"/>
    <lineage>
        <taxon>Bacteria</taxon>
        <taxon>Bacillati</taxon>
        <taxon>Bacillota</taxon>
        <taxon>Bacilli</taxon>
        <taxon>Bacillales</taxon>
        <taxon>Bacillaceae</taxon>
        <taxon>Bacillus</taxon>
    </lineage>
</organism>
<dbReference type="PANTHER" id="PTHR43280:SF26">
    <property type="entry name" value="ARAC-FAMILY TRANSCRIPTIONAL REGULATOR"/>
    <property type="match status" value="1"/>
</dbReference>
<feature type="domain" description="HTH araC/xylS-type" evidence="4">
    <location>
        <begin position="131"/>
        <end position="228"/>
    </location>
</feature>
<dbReference type="EMBL" id="JAFDST010000002">
    <property type="protein sequence ID" value="MBP1081861.1"/>
    <property type="molecule type" value="Genomic_DNA"/>
</dbReference>
<dbReference type="InterPro" id="IPR009057">
    <property type="entry name" value="Homeodomain-like_sf"/>
</dbReference>
<evidence type="ECO:0000256" key="3">
    <source>
        <dbReference type="ARBA" id="ARBA00023163"/>
    </source>
</evidence>
<dbReference type="Pfam" id="PF12833">
    <property type="entry name" value="HTH_18"/>
    <property type="match status" value="1"/>
</dbReference>
<dbReference type="InterPro" id="IPR014710">
    <property type="entry name" value="RmlC-like_jellyroll"/>
</dbReference>
<evidence type="ECO:0000313" key="5">
    <source>
        <dbReference type="EMBL" id="MBP1081861.1"/>
    </source>
</evidence>
<dbReference type="InterPro" id="IPR011051">
    <property type="entry name" value="RmlC_Cupin_sf"/>
</dbReference>
<dbReference type="RefSeq" id="WP_225970247.1">
    <property type="nucleotide sequence ID" value="NZ_JAFDST010000002.1"/>
</dbReference>
<dbReference type="SUPFAM" id="SSF51182">
    <property type="entry name" value="RmlC-like cupins"/>
    <property type="match status" value="1"/>
</dbReference>
<dbReference type="InterPro" id="IPR018060">
    <property type="entry name" value="HTH_AraC"/>
</dbReference>
<keyword evidence="1" id="KW-0805">Transcription regulation</keyword>
<keyword evidence="6" id="KW-1185">Reference proteome</keyword>